<dbReference type="InterPro" id="IPR016197">
    <property type="entry name" value="Chromo-like_dom_sf"/>
</dbReference>
<reference evidence="4" key="2">
    <citation type="submission" date="2023-02" db="EMBL/GenBank/DDBJ databases">
        <authorList>
            <consortium name="DOE Joint Genome Institute"/>
            <person name="Mondo S.J."/>
            <person name="Chang Y."/>
            <person name="Wang Y."/>
            <person name="Ahrendt S."/>
            <person name="Andreopoulos W."/>
            <person name="Barry K."/>
            <person name="Beard J."/>
            <person name="Benny G.L."/>
            <person name="Blankenship S."/>
            <person name="Bonito G."/>
            <person name="Cuomo C."/>
            <person name="Desiro A."/>
            <person name="Gervers K.A."/>
            <person name="Hundley H."/>
            <person name="Kuo A."/>
            <person name="LaButti K."/>
            <person name="Lang B.F."/>
            <person name="Lipzen A."/>
            <person name="O'Donnell K."/>
            <person name="Pangilinan J."/>
            <person name="Reynolds N."/>
            <person name="Sandor L."/>
            <person name="Smith M.W."/>
            <person name="Tsang A."/>
            <person name="Grigoriev I.V."/>
            <person name="Stajich J.E."/>
            <person name="Spatafora J.W."/>
        </authorList>
    </citation>
    <scope>NUCLEOTIDE SEQUENCE</scope>
    <source>
        <strain evidence="4">RSA 2281</strain>
    </source>
</reference>
<organism evidence="4 5">
    <name type="scientific">Phascolomyces articulosus</name>
    <dbReference type="NCBI Taxonomy" id="60185"/>
    <lineage>
        <taxon>Eukaryota</taxon>
        <taxon>Fungi</taxon>
        <taxon>Fungi incertae sedis</taxon>
        <taxon>Mucoromycota</taxon>
        <taxon>Mucoromycotina</taxon>
        <taxon>Mucoromycetes</taxon>
        <taxon>Mucorales</taxon>
        <taxon>Lichtheimiaceae</taxon>
        <taxon>Phascolomyces</taxon>
    </lineage>
</organism>
<evidence type="ECO:0000313" key="5">
    <source>
        <dbReference type="Proteomes" id="UP001209540"/>
    </source>
</evidence>
<evidence type="ECO:0000259" key="3">
    <source>
        <dbReference type="PROSITE" id="PS50013"/>
    </source>
</evidence>
<evidence type="ECO:0000256" key="2">
    <source>
        <dbReference type="ARBA" id="ARBA00023242"/>
    </source>
</evidence>
<dbReference type="SMART" id="SM00298">
    <property type="entry name" value="CHROMO"/>
    <property type="match status" value="1"/>
</dbReference>
<dbReference type="Gene3D" id="2.40.50.40">
    <property type="match status" value="1"/>
</dbReference>
<sequence>MEIYDPELYLTDLDFDNGLDEDEYEVEKILKHRRVIHEGVNSKIKQFCVFLNAYFKRVPPFCLFLQKRILEYYIKWKGFDDNWNTWEPEDGVYVS</sequence>
<dbReference type="PANTHER" id="PTHR22812">
    <property type="entry name" value="CHROMOBOX PROTEIN"/>
    <property type="match status" value="1"/>
</dbReference>
<dbReference type="AlphaFoldDB" id="A0AAD5PH10"/>
<dbReference type="InterPro" id="IPR051219">
    <property type="entry name" value="Heterochromatin_chromo-domain"/>
</dbReference>
<dbReference type="EMBL" id="JAIXMP010000006">
    <property type="protein sequence ID" value="KAI9271662.1"/>
    <property type="molecule type" value="Genomic_DNA"/>
</dbReference>
<dbReference type="InterPro" id="IPR023779">
    <property type="entry name" value="Chromodomain_CS"/>
</dbReference>
<accession>A0AAD5PH10</accession>
<evidence type="ECO:0000313" key="4">
    <source>
        <dbReference type="EMBL" id="KAI9271662.1"/>
    </source>
</evidence>
<keyword evidence="2" id="KW-0539">Nucleus</keyword>
<dbReference type="GO" id="GO:0005634">
    <property type="term" value="C:nucleus"/>
    <property type="evidence" value="ECO:0007669"/>
    <property type="project" value="UniProtKB-SubCell"/>
</dbReference>
<evidence type="ECO:0000256" key="1">
    <source>
        <dbReference type="ARBA" id="ARBA00004123"/>
    </source>
</evidence>
<comment type="caution">
    <text evidence="4">The sequence shown here is derived from an EMBL/GenBank/DDBJ whole genome shotgun (WGS) entry which is preliminary data.</text>
</comment>
<name>A0AAD5PH10_9FUNG</name>
<dbReference type="Pfam" id="PF00385">
    <property type="entry name" value="Chromo"/>
    <property type="match status" value="1"/>
</dbReference>
<proteinExistence type="predicted"/>
<dbReference type="SUPFAM" id="SSF54160">
    <property type="entry name" value="Chromo domain-like"/>
    <property type="match status" value="1"/>
</dbReference>
<dbReference type="CDD" id="cd00024">
    <property type="entry name" value="CD_CSD"/>
    <property type="match status" value="1"/>
</dbReference>
<protein>
    <recommendedName>
        <fullName evidence="3">Chromo domain-containing protein</fullName>
    </recommendedName>
</protein>
<dbReference type="PROSITE" id="PS00598">
    <property type="entry name" value="CHROMO_1"/>
    <property type="match status" value="1"/>
</dbReference>
<dbReference type="InterPro" id="IPR023780">
    <property type="entry name" value="Chromo_domain"/>
</dbReference>
<dbReference type="InterPro" id="IPR000953">
    <property type="entry name" value="Chromo/chromo_shadow_dom"/>
</dbReference>
<dbReference type="Proteomes" id="UP001209540">
    <property type="component" value="Unassembled WGS sequence"/>
</dbReference>
<gene>
    <name evidence="4" type="ORF">BDA99DRAFT_301409</name>
</gene>
<keyword evidence="5" id="KW-1185">Reference proteome</keyword>
<feature type="domain" description="Chromo" evidence="3">
    <location>
        <begin position="24"/>
        <end position="95"/>
    </location>
</feature>
<comment type="subcellular location">
    <subcellularLocation>
        <location evidence="1">Nucleus</location>
    </subcellularLocation>
</comment>
<dbReference type="PROSITE" id="PS50013">
    <property type="entry name" value="CHROMO_2"/>
    <property type="match status" value="1"/>
</dbReference>
<reference evidence="4" key="1">
    <citation type="journal article" date="2022" name="IScience">
        <title>Evolution of zygomycete secretomes and the origins of terrestrial fungal ecologies.</title>
        <authorList>
            <person name="Chang Y."/>
            <person name="Wang Y."/>
            <person name="Mondo S."/>
            <person name="Ahrendt S."/>
            <person name="Andreopoulos W."/>
            <person name="Barry K."/>
            <person name="Beard J."/>
            <person name="Benny G.L."/>
            <person name="Blankenship S."/>
            <person name="Bonito G."/>
            <person name="Cuomo C."/>
            <person name="Desiro A."/>
            <person name="Gervers K.A."/>
            <person name="Hundley H."/>
            <person name="Kuo A."/>
            <person name="LaButti K."/>
            <person name="Lang B.F."/>
            <person name="Lipzen A."/>
            <person name="O'Donnell K."/>
            <person name="Pangilinan J."/>
            <person name="Reynolds N."/>
            <person name="Sandor L."/>
            <person name="Smith M.E."/>
            <person name="Tsang A."/>
            <person name="Grigoriev I.V."/>
            <person name="Stajich J.E."/>
            <person name="Spatafora J.W."/>
        </authorList>
    </citation>
    <scope>NUCLEOTIDE SEQUENCE</scope>
    <source>
        <strain evidence="4">RSA 2281</strain>
    </source>
</reference>